<dbReference type="PROSITE" id="PS00039">
    <property type="entry name" value="DEAD_ATP_HELICASE"/>
    <property type="match status" value="1"/>
</dbReference>
<dbReference type="CDD" id="cd10917">
    <property type="entry name" value="CE4_NodB_like_6s_7s"/>
    <property type="match status" value="1"/>
</dbReference>
<dbReference type="Pfam" id="PF00271">
    <property type="entry name" value="Helicase_C"/>
    <property type="match status" value="1"/>
</dbReference>
<evidence type="ECO:0000256" key="4">
    <source>
        <dbReference type="ARBA" id="ARBA00022806"/>
    </source>
</evidence>
<dbReference type="InterPro" id="IPR027417">
    <property type="entry name" value="P-loop_NTPase"/>
</dbReference>
<evidence type="ECO:0000256" key="5">
    <source>
        <dbReference type="ARBA" id="ARBA00022840"/>
    </source>
</evidence>
<sequence length="1038" mass="115492">MDRFNTQEMAAALPSSEQPKSRMDAEAAAVAREKGWVEPEKYDYAKYNAPPVKPVGEGPPTEGRPSESDLAWASDARKYEWKEEYGDVGPEDKDLEQMLFRSDFINRAGVKFENIKKIKVTAESTERPAPIVNFDDAGLHPVMLSNVRLCGYKVPTPIQAYSIPAVLKGHDLIAVAQTGSGKTAAFFIPVLSKLMGKAKKLAAPRPRITGPDFDSGAHGVVAEPLVVVIVPTRELAYQIFDEARRLCYRSMLRPCVVYGGGPVGSQINELRKGCDILIGTPGRLIDFIGKGNVLSMKRVKYTIIDEADELLQADWEQEFAQILSGADANEDADHCYMMFSATFNKECRQLARKYLASDHVRIRIGRAGSTHINIQQQIVYVNVELKKKCLYDLLLSMPPARTLIFVNTKAEADLVDDFLYNKGLPSTSIHSDRTQREREDAIRAFRTAEAPILVATAVSARGLDVKNVMHVINYDLPSADHGGIDEYVHRIGRTARIGNEGFATSLYTDNNSDIAPGMVKLLMEANQMIPDFLGEFKPEGDLEFHSDDTDAEGEDEMGDTNPENNGASHSASAEPAQSGQGWGGEDWGNDLNFSSSDIPNSCVSSSAIYRRVAVTMASLLGLALLLRASTVWGMMPNRMEKGDFIVDTFDSSPFNDLGFWHGAGESLAVEYSYDDESNFVELSPSDPDDNYHTMLSDSCFDLSDFEDMYLHVSFSGSSKFSISLYQSNGDCNPDRAPSPGNSDSVEASRYTVGEDIYVPLSHFYIDPTLASSIAFHGFYTHETVYLRSVEIVEEIPDDFEIPPKLPTGTLVLNCKRPDSFAFGIDDGDPQLAQEVMDILEDEGIKVTFFVVGQGLVDESTNLTRVYAEMLRRGHQVALHSYSHPKMEGLWTVNDIDAEIMDGYYAVEDLLGVQSRYFRPPYGTVGARMRQRLAALIGDPYIVNWSVDIEDWLWANSDHPEKQPEAFRRDVNRGGDIVVMHYLTSSTVQYFREVIQVARDTGKQIMRVDQCMMDPDAPPLPEEDETWDMQAQDILRVGY</sequence>
<dbReference type="InterPro" id="IPR000629">
    <property type="entry name" value="RNA-helicase_DEAD-box_CS"/>
</dbReference>
<dbReference type="InterPro" id="IPR011330">
    <property type="entry name" value="Glyco_hydro/deAcase_b/a-brl"/>
</dbReference>
<feature type="region of interest" description="Disordered" evidence="8">
    <location>
        <begin position="47"/>
        <end position="70"/>
    </location>
</feature>
<evidence type="ECO:0000256" key="6">
    <source>
        <dbReference type="ARBA" id="ARBA00047984"/>
    </source>
</evidence>
<feature type="short sequence motif" description="Q motif" evidence="7">
    <location>
        <begin position="132"/>
        <end position="160"/>
    </location>
</feature>
<keyword evidence="14" id="KW-1185">Reference proteome</keyword>
<feature type="region of interest" description="Disordered" evidence="8">
    <location>
        <begin position="540"/>
        <end position="590"/>
    </location>
</feature>
<feature type="compositionally biased region" description="Polar residues" evidence="8">
    <location>
        <begin position="561"/>
        <end position="579"/>
    </location>
</feature>
<organism evidence="13 14">
    <name type="scientific">Talaromyces islandicus</name>
    <name type="common">Penicillium islandicum</name>
    <dbReference type="NCBI Taxonomy" id="28573"/>
    <lineage>
        <taxon>Eukaryota</taxon>
        <taxon>Fungi</taxon>
        <taxon>Dikarya</taxon>
        <taxon>Ascomycota</taxon>
        <taxon>Pezizomycotina</taxon>
        <taxon>Eurotiomycetes</taxon>
        <taxon>Eurotiomycetidae</taxon>
        <taxon>Eurotiales</taxon>
        <taxon>Trichocomaceae</taxon>
        <taxon>Talaromyces</taxon>
        <taxon>Talaromyces sect. Islandici</taxon>
    </lineage>
</organism>
<dbReference type="Gene3D" id="3.40.50.300">
    <property type="entry name" value="P-loop containing nucleotide triphosphate hydrolases"/>
    <property type="match status" value="2"/>
</dbReference>
<dbReference type="GO" id="GO:0016810">
    <property type="term" value="F:hydrolase activity, acting on carbon-nitrogen (but not peptide) bonds"/>
    <property type="evidence" value="ECO:0007669"/>
    <property type="project" value="InterPro"/>
</dbReference>
<evidence type="ECO:0000313" key="14">
    <source>
        <dbReference type="Proteomes" id="UP000054383"/>
    </source>
</evidence>
<accession>A0A0U1LL26</accession>
<dbReference type="SUPFAM" id="SSF88713">
    <property type="entry name" value="Glycoside hydrolase/deacetylase"/>
    <property type="match status" value="1"/>
</dbReference>
<feature type="domain" description="Helicase C-terminal" evidence="10">
    <location>
        <begin position="373"/>
        <end position="537"/>
    </location>
</feature>
<dbReference type="PROSITE" id="PS51677">
    <property type="entry name" value="NODB"/>
    <property type="match status" value="1"/>
</dbReference>
<comment type="catalytic activity">
    <reaction evidence="6">
        <text>ATP + H2O = ADP + phosphate + H(+)</text>
        <dbReference type="Rhea" id="RHEA:13065"/>
        <dbReference type="ChEBI" id="CHEBI:15377"/>
        <dbReference type="ChEBI" id="CHEBI:15378"/>
        <dbReference type="ChEBI" id="CHEBI:30616"/>
        <dbReference type="ChEBI" id="CHEBI:43474"/>
        <dbReference type="ChEBI" id="CHEBI:456216"/>
        <dbReference type="EC" id="3.6.4.13"/>
    </reaction>
</comment>
<dbReference type="Pfam" id="PF00270">
    <property type="entry name" value="DEAD"/>
    <property type="match status" value="1"/>
</dbReference>
<dbReference type="PROSITE" id="PS51192">
    <property type="entry name" value="HELICASE_ATP_BIND_1"/>
    <property type="match status" value="1"/>
</dbReference>
<dbReference type="InterPro" id="IPR002509">
    <property type="entry name" value="NODB_dom"/>
</dbReference>
<dbReference type="Proteomes" id="UP000054383">
    <property type="component" value="Unassembled WGS sequence"/>
</dbReference>
<dbReference type="InterPro" id="IPR011545">
    <property type="entry name" value="DEAD/DEAH_box_helicase_dom"/>
</dbReference>
<evidence type="ECO:0000256" key="1">
    <source>
        <dbReference type="ARBA" id="ARBA00012552"/>
    </source>
</evidence>
<dbReference type="Gene3D" id="3.20.20.370">
    <property type="entry name" value="Glycoside hydrolase/deacetylase"/>
    <property type="match status" value="1"/>
</dbReference>
<dbReference type="InterPro" id="IPR001650">
    <property type="entry name" value="Helicase_C-like"/>
</dbReference>
<dbReference type="EMBL" id="CVMT01000001">
    <property type="protein sequence ID" value="CRG82811.1"/>
    <property type="molecule type" value="Genomic_DNA"/>
</dbReference>
<dbReference type="SMART" id="SM00487">
    <property type="entry name" value="DEXDc"/>
    <property type="match status" value="1"/>
</dbReference>
<dbReference type="GO" id="GO:0003676">
    <property type="term" value="F:nucleic acid binding"/>
    <property type="evidence" value="ECO:0007669"/>
    <property type="project" value="InterPro"/>
</dbReference>
<keyword evidence="4 13" id="KW-0347">Helicase</keyword>
<dbReference type="PANTHER" id="PTHR47958">
    <property type="entry name" value="ATP-DEPENDENT RNA HELICASE DBP3"/>
    <property type="match status" value="1"/>
</dbReference>
<feature type="domain" description="NodB homology" evidence="12">
    <location>
        <begin position="818"/>
        <end position="1005"/>
    </location>
</feature>
<dbReference type="STRING" id="28573.A0A0U1LL26"/>
<feature type="domain" description="DEAD-box RNA helicase Q" evidence="11">
    <location>
        <begin position="132"/>
        <end position="160"/>
    </location>
</feature>
<dbReference type="PROSITE" id="PS51194">
    <property type="entry name" value="HELICASE_CTER"/>
    <property type="match status" value="1"/>
</dbReference>
<dbReference type="OrthoDB" id="196131at2759"/>
<gene>
    <name evidence="13" type="ORF">PISL3812_00157</name>
</gene>
<keyword evidence="3" id="KW-0378">Hydrolase</keyword>
<dbReference type="GO" id="GO:0005524">
    <property type="term" value="F:ATP binding"/>
    <property type="evidence" value="ECO:0007669"/>
    <property type="project" value="UniProtKB-KW"/>
</dbReference>
<dbReference type="InterPro" id="IPR014001">
    <property type="entry name" value="Helicase_ATP-bd"/>
</dbReference>
<dbReference type="PROSITE" id="PS51195">
    <property type="entry name" value="Q_MOTIF"/>
    <property type="match status" value="1"/>
</dbReference>
<feature type="region of interest" description="Disordered" evidence="8">
    <location>
        <begin position="1"/>
        <end position="27"/>
    </location>
</feature>
<dbReference type="AlphaFoldDB" id="A0A0U1LL26"/>
<evidence type="ECO:0000256" key="8">
    <source>
        <dbReference type="SAM" id="MobiDB-lite"/>
    </source>
</evidence>
<feature type="domain" description="Helicase ATP-binding" evidence="9">
    <location>
        <begin position="163"/>
        <end position="361"/>
    </location>
</feature>
<keyword evidence="2" id="KW-0547">Nucleotide-binding</keyword>
<dbReference type="SMART" id="SM00490">
    <property type="entry name" value="HELICc"/>
    <property type="match status" value="1"/>
</dbReference>
<dbReference type="Pfam" id="PF01522">
    <property type="entry name" value="Polysacc_deac_1"/>
    <property type="match status" value="1"/>
</dbReference>
<dbReference type="EC" id="3.6.4.13" evidence="1"/>
<dbReference type="GO" id="GO:0005975">
    <property type="term" value="P:carbohydrate metabolic process"/>
    <property type="evidence" value="ECO:0007669"/>
    <property type="project" value="InterPro"/>
</dbReference>
<name>A0A0U1LL26_TALIS</name>
<evidence type="ECO:0000259" key="12">
    <source>
        <dbReference type="PROSITE" id="PS51677"/>
    </source>
</evidence>
<keyword evidence="5" id="KW-0067">ATP-binding</keyword>
<evidence type="ECO:0000256" key="7">
    <source>
        <dbReference type="PROSITE-ProRule" id="PRU00552"/>
    </source>
</evidence>
<evidence type="ECO:0000259" key="11">
    <source>
        <dbReference type="PROSITE" id="PS51195"/>
    </source>
</evidence>
<evidence type="ECO:0000256" key="2">
    <source>
        <dbReference type="ARBA" id="ARBA00022741"/>
    </source>
</evidence>
<dbReference type="GO" id="GO:0003724">
    <property type="term" value="F:RNA helicase activity"/>
    <property type="evidence" value="ECO:0007669"/>
    <property type="project" value="UniProtKB-EC"/>
</dbReference>
<reference evidence="13 14" key="1">
    <citation type="submission" date="2015-04" db="EMBL/GenBank/DDBJ databases">
        <authorList>
            <person name="Syromyatnikov M.Y."/>
            <person name="Popov V.N."/>
        </authorList>
    </citation>
    <scope>NUCLEOTIDE SEQUENCE [LARGE SCALE GENOMIC DNA]</scope>
    <source>
        <strain evidence="13">WF-38-12</strain>
    </source>
</reference>
<dbReference type="CDD" id="cd18787">
    <property type="entry name" value="SF2_C_DEAD"/>
    <property type="match status" value="1"/>
</dbReference>
<evidence type="ECO:0000259" key="9">
    <source>
        <dbReference type="PROSITE" id="PS51192"/>
    </source>
</evidence>
<evidence type="ECO:0000256" key="3">
    <source>
        <dbReference type="ARBA" id="ARBA00022801"/>
    </source>
</evidence>
<protein>
    <recommendedName>
        <fullName evidence="1">RNA helicase</fullName>
        <ecNumber evidence="1">3.6.4.13</ecNumber>
    </recommendedName>
</protein>
<proteinExistence type="predicted"/>
<feature type="compositionally biased region" description="Acidic residues" evidence="8">
    <location>
        <begin position="549"/>
        <end position="558"/>
    </location>
</feature>
<dbReference type="SUPFAM" id="SSF52540">
    <property type="entry name" value="P-loop containing nucleoside triphosphate hydrolases"/>
    <property type="match status" value="1"/>
</dbReference>
<evidence type="ECO:0000313" key="13">
    <source>
        <dbReference type="EMBL" id="CRG82811.1"/>
    </source>
</evidence>
<dbReference type="InterPro" id="IPR014014">
    <property type="entry name" value="RNA_helicase_DEAD_Q_motif"/>
</dbReference>
<evidence type="ECO:0000259" key="10">
    <source>
        <dbReference type="PROSITE" id="PS51194"/>
    </source>
</evidence>